<evidence type="ECO:0000313" key="2">
    <source>
        <dbReference type="EMBL" id="KAK7345636.1"/>
    </source>
</evidence>
<keyword evidence="1" id="KW-0472">Membrane</keyword>
<dbReference type="Proteomes" id="UP001367508">
    <property type="component" value="Unassembled WGS sequence"/>
</dbReference>
<keyword evidence="1" id="KW-1133">Transmembrane helix</keyword>
<protein>
    <submittedName>
        <fullName evidence="2">Uncharacterized protein</fullName>
    </submittedName>
</protein>
<proteinExistence type="predicted"/>
<comment type="caution">
    <text evidence="2">The sequence shown here is derived from an EMBL/GenBank/DDBJ whole genome shotgun (WGS) entry which is preliminary data.</text>
</comment>
<accession>A0AAN9QSX8</accession>
<name>A0AAN9QSX8_CANGL</name>
<reference evidence="2 3" key="1">
    <citation type="submission" date="2024-01" db="EMBL/GenBank/DDBJ databases">
        <title>The genomes of 5 underutilized Papilionoideae crops provide insights into root nodulation and disease resistanc.</title>
        <authorList>
            <person name="Jiang F."/>
        </authorList>
    </citation>
    <scope>NUCLEOTIDE SEQUENCE [LARGE SCALE GENOMIC DNA]</scope>
    <source>
        <strain evidence="2">LVBAO_FW01</strain>
        <tissue evidence="2">Leaves</tissue>
    </source>
</reference>
<keyword evidence="3" id="KW-1185">Reference proteome</keyword>
<evidence type="ECO:0000313" key="3">
    <source>
        <dbReference type="Proteomes" id="UP001367508"/>
    </source>
</evidence>
<sequence length="89" mass="10260">MCCYLNVEDSTVTAMMITKWKIWRILNDVVTLDTPNARNAGKKVTVGPFRPKFFICPSSGPKFLFNYEAFLLFFSFFSPYSCFACTLFN</sequence>
<feature type="transmembrane region" description="Helical" evidence="1">
    <location>
        <begin position="69"/>
        <end position="88"/>
    </location>
</feature>
<dbReference type="AlphaFoldDB" id="A0AAN9QSX8"/>
<evidence type="ECO:0000256" key="1">
    <source>
        <dbReference type="SAM" id="Phobius"/>
    </source>
</evidence>
<organism evidence="2 3">
    <name type="scientific">Canavalia gladiata</name>
    <name type="common">Sword bean</name>
    <name type="synonym">Dolichos gladiatus</name>
    <dbReference type="NCBI Taxonomy" id="3824"/>
    <lineage>
        <taxon>Eukaryota</taxon>
        <taxon>Viridiplantae</taxon>
        <taxon>Streptophyta</taxon>
        <taxon>Embryophyta</taxon>
        <taxon>Tracheophyta</taxon>
        <taxon>Spermatophyta</taxon>
        <taxon>Magnoliopsida</taxon>
        <taxon>eudicotyledons</taxon>
        <taxon>Gunneridae</taxon>
        <taxon>Pentapetalae</taxon>
        <taxon>rosids</taxon>
        <taxon>fabids</taxon>
        <taxon>Fabales</taxon>
        <taxon>Fabaceae</taxon>
        <taxon>Papilionoideae</taxon>
        <taxon>50 kb inversion clade</taxon>
        <taxon>NPAAA clade</taxon>
        <taxon>indigoferoid/millettioid clade</taxon>
        <taxon>Phaseoleae</taxon>
        <taxon>Canavalia</taxon>
    </lineage>
</organism>
<keyword evidence="1" id="KW-0812">Transmembrane</keyword>
<dbReference type="EMBL" id="JAYMYQ010000003">
    <property type="protein sequence ID" value="KAK7345636.1"/>
    <property type="molecule type" value="Genomic_DNA"/>
</dbReference>
<gene>
    <name evidence="2" type="ORF">VNO77_16244</name>
</gene>